<dbReference type="AlphaFoldDB" id="A0AA39LD71"/>
<dbReference type="InterPro" id="IPR023214">
    <property type="entry name" value="HAD_sf"/>
</dbReference>
<dbReference type="GO" id="GO:0016020">
    <property type="term" value="C:membrane"/>
    <property type="evidence" value="ECO:0007669"/>
    <property type="project" value="UniProtKB-SubCell"/>
</dbReference>
<dbReference type="GO" id="GO:0030003">
    <property type="term" value="P:intracellular monoatomic cation homeostasis"/>
    <property type="evidence" value="ECO:0007669"/>
    <property type="project" value="UniProtKB-ARBA"/>
</dbReference>
<dbReference type="EMBL" id="JAPDFR010000001">
    <property type="protein sequence ID" value="KAK0392674.1"/>
    <property type="molecule type" value="Genomic_DNA"/>
</dbReference>
<sequence>MRNAGAVVLNMTLSWTTNPPLIPLGWRTDNSTPTSPHTKDRKPRSLPIQVLKPVAVTILTMSPGCCSSRSPASATPPASAPEPVGSCCGSDQKTAEKISCCTEEKEQCDEKCIDIAAGLVADRSSPEVGRAITFSAARDKYRELLNKAHCICLSVLEDVSVTCCATKNARQPVSDPLKPKDSVEERISIGKSSSVALFDKTPCADSCCETEGIAASASAGCSRRNVKPQTTKTSCGKTSKDPCCDVKVPQHGCCSPEPAFDVPRRDPCRSSSEVPPSGCCSAKPAVHESKKVTCCDDELPTDGCCSSGSTDVRQGALADRTDRSLPRDGGGGALSMSVEGMTCNDCAVKLGSSLKTFEGTSDVRVNFIRGRADLRYDPTITSAEEIIQKARTATGFRITEVRQGHKGFLDLLVESHAAALESLRIDGLLDVTRRDKATVRVSYEPEVIGARDLVERIGPLSTGLAPAVPEPVGKGRGQFRLLGIYTAIATALTLPVVTLAWAEDLVSDKTQAIVSLPLATAVQLIAVPVFYKPALRSLILHHALELDMLVVVSITAAFAYSLVAFGYRMASSPLETGEFFETSTLLITLVMMGRLLASYARIRAVAAVSLRSHHAASAILVEGVNEDVEIDARLLQYGDTIKVLPHSLVPTDGVVIRGISEVDESMLTGESLPVPKDVGSDLIAGTLNHSGVLVMRLTRLPGDNTVMDIARLVEDATNSKPRIQDLADRIAGYFLPVIGIAALICFAIWIAIGIQVRNYSTGRAISNAVTYAIAVLAVSCPCALGLAVPMVLVVAGGIAARGGVIIKSAESTERARKVTDVVFDKTGTITESGLRVVAEECLDDQDETCAIVRQLLSGSSHPVSISVLKHLDHNASNASKSITLESTKSIPGSGIEARVEEELIRAGNPEWTGHSDSEPVRRFAAQGLSILTVSRNGNLTAVYGLKSRIRSTAQRIIGQLKDNGITVHLVSGDRPQAVEAVAKAVGINTSCAVGSHTPEEKRDYVARLMDEGKYVLFCGDGTNDAVAVAQANVGVQISEPGSASAVTQSAADVILLSGLPGLPLLLDVSRAAFRRIVFNFVWSATYNVLAILLAGGAFVKIRIAPAYAGAGEMVSILPVIVAAMTMLLVKLKP</sequence>
<dbReference type="InterPro" id="IPR006121">
    <property type="entry name" value="HMA_dom"/>
</dbReference>
<feature type="transmembrane region" description="Helical" evidence="7">
    <location>
        <begin position="772"/>
        <end position="798"/>
    </location>
</feature>
<dbReference type="Gene3D" id="3.40.1110.10">
    <property type="entry name" value="Calcium-transporting ATPase, cytoplasmic domain N"/>
    <property type="match status" value="1"/>
</dbReference>
<feature type="region of interest" description="Disordered" evidence="8">
    <location>
        <begin position="24"/>
        <end position="44"/>
    </location>
</feature>
<dbReference type="SUPFAM" id="SSF81653">
    <property type="entry name" value="Calcium ATPase, transduction domain A"/>
    <property type="match status" value="1"/>
</dbReference>
<evidence type="ECO:0000256" key="6">
    <source>
        <dbReference type="ARBA" id="ARBA00023136"/>
    </source>
</evidence>
<name>A0AA39LD71_SARSR</name>
<dbReference type="NCBIfam" id="TIGR01494">
    <property type="entry name" value="ATPase_P-type"/>
    <property type="match status" value="1"/>
</dbReference>
<dbReference type="Gene3D" id="2.70.150.10">
    <property type="entry name" value="Calcium-transporting ATPase, cytoplasmic transduction domain A"/>
    <property type="match status" value="1"/>
</dbReference>
<evidence type="ECO:0000256" key="4">
    <source>
        <dbReference type="ARBA" id="ARBA00022967"/>
    </source>
</evidence>
<dbReference type="InterPro" id="IPR017969">
    <property type="entry name" value="Heavy-metal-associated_CS"/>
</dbReference>
<dbReference type="NCBIfam" id="TIGR01511">
    <property type="entry name" value="ATPase-IB1_Cu"/>
    <property type="match status" value="1"/>
</dbReference>
<accession>A0AA39LD71</accession>
<dbReference type="Pfam" id="PF00122">
    <property type="entry name" value="E1-E2_ATPase"/>
    <property type="match status" value="1"/>
</dbReference>
<comment type="subcellular location">
    <subcellularLocation>
        <location evidence="1 7">Membrane</location>
    </subcellularLocation>
</comment>
<keyword evidence="7" id="KW-0067">ATP-binding</keyword>
<keyword evidence="6 7" id="KW-0472">Membrane</keyword>
<keyword evidence="2 7" id="KW-0812">Transmembrane</keyword>
<feature type="transmembrane region" description="Helical" evidence="7">
    <location>
        <begin position="543"/>
        <end position="567"/>
    </location>
</feature>
<evidence type="ECO:0000313" key="11">
    <source>
        <dbReference type="Proteomes" id="UP001175261"/>
    </source>
</evidence>
<reference evidence="10" key="1">
    <citation type="submission" date="2022-10" db="EMBL/GenBank/DDBJ databases">
        <title>Determination and structural analysis of whole genome sequence of Sarocladium strictum F4-1.</title>
        <authorList>
            <person name="Hu L."/>
            <person name="Jiang Y."/>
        </authorList>
    </citation>
    <scope>NUCLEOTIDE SEQUENCE</scope>
    <source>
        <strain evidence="10">F4-1</strain>
    </source>
</reference>
<dbReference type="Proteomes" id="UP001175261">
    <property type="component" value="Unassembled WGS sequence"/>
</dbReference>
<dbReference type="SFLD" id="SFLDF00027">
    <property type="entry name" value="p-type_atpase"/>
    <property type="match status" value="1"/>
</dbReference>
<evidence type="ECO:0000256" key="8">
    <source>
        <dbReference type="SAM" id="MobiDB-lite"/>
    </source>
</evidence>
<evidence type="ECO:0000313" key="10">
    <source>
        <dbReference type="EMBL" id="KAK0392674.1"/>
    </source>
</evidence>
<dbReference type="CDD" id="cd00371">
    <property type="entry name" value="HMA"/>
    <property type="match status" value="1"/>
</dbReference>
<dbReference type="PANTHER" id="PTHR46594:SF4">
    <property type="entry name" value="P-TYPE CATION-TRANSPORTING ATPASE"/>
    <property type="match status" value="1"/>
</dbReference>
<dbReference type="SFLD" id="SFLDG00002">
    <property type="entry name" value="C1.7:_P-type_atpase_like"/>
    <property type="match status" value="1"/>
</dbReference>
<dbReference type="InterPro" id="IPR036412">
    <property type="entry name" value="HAD-like_sf"/>
</dbReference>
<protein>
    <recommendedName>
        <fullName evidence="9">HMA domain-containing protein</fullName>
    </recommendedName>
</protein>
<dbReference type="Pfam" id="PF00403">
    <property type="entry name" value="HMA"/>
    <property type="match status" value="1"/>
</dbReference>
<keyword evidence="4" id="KW-1278">Translocase</keyword>
<evidence type="ECO:0000256" key="5">
    <source>
        <dbReference type="ARBA" id="ARBA00022989"/>
    </source>
</evidence>
<dbReference type="Pfam" id="PF00702">
    <property type="entry name" value="Hydrolase"/>
    <property type="match status" value="1"/>
</dbReference>
<dbReference type="PROSITE" id="PS00154">
    <property type="entry name" value="ATPASE_E1_E2"/>
    <property type="match status" value="1"/>
</dbReference>
<dbReference type="Pfam" id="PF24534">
    <property type="entry name" value="HMA_PCA1"/>
    <property type="match status" value="1"/>
</dbReference>
<evidence type="ECO:0000256" key="3">
    <source>
        <dbReference type="ARBA" id="ARBA00022723"/>
    </source>
</evidence>
<gene>
    <name evidence="10" type="ORF">NLU13_2169</name>
</gene>
<dbReference type="GO" id="GO:0005524">
    <property type="term" value="F:ATP binding"/>
    <property type="evidence" value="ECO:0007669"/>
    <property type="project" value="UniProtKB-UniRule"/>
</dbReference>
<dbReference type="InterPro" id="IPR008250">
    <property type="entry name" value="ATPase_P-typ_transduc_dom_A_sf"/>
</dbReference>
<dbReference type="InterPro" id="IPR059000">
    <property type="entry name" value="ATPase_P-type_domA"/>
</dbReference>
<dbReference type="SUPFAM" id="SSF56784">
    <property type="entry name" value="HAD-like"/>
    <property type="match status" value="1"/>
</dbReference>
<evidence type="ECO:0000256" key="2">
    <source>
        <dbReference type="ARBA" id="ARBA00022692"/>
    </source>
</evidence>
<evidence type="ECO:0000256" key="7">
    <source>
        <dbReference type="RuleBase" id="RU362081"/>
    </source>
</evidence>
<keyword evidence="7" id="KW-0547">Nucleotide-binding</keyword>
<dbReference type="SFLD" id="SFLDS00003">
    <property type="entry name" value="Haloacid_Dehalogenase"/>
    <property type="match status" value="1"/>
</dbReference>
<keyword evidence="3 7" id="KW-0479">Metal-binding</keyword>
<feature type="transmembrane region" description="Helical" evidence="7">
    <location>
        <begin position="579"/>
        <end position="597"/>
    </location>
</feature>
<dbReference type="SUPFAM" id="SSF81665">
    <property type="entry name" value="Calcium ATPase, transmembrane domain M"/>
    <property type="match status" value="1"/>
</dbReference>
<keyword evidence="11" id="KW-1185">Reference proteome</keyword>
<dbReference type="SUPFAM" id="SSF55008">
    <property type="entry name" value="HMA, heavy metal-associated domain"/>
    <property type="match status" value="1"/>
</dbReference>
<dbReference type="InterPro" id="IPR001757">
    <property type="entry name" value="P_typ_ATPase"/>
</dbReference>
<organism evidence="10 11">
    <name type="scientific">Sarocladium strictum</name>
    <name type="common">Black bundle disease fungus</name>
    <name type="synonym">Acremonium strictum</name>
    <dbReference type="NCBI Taxonomy" id="5046"/>
    <lineage>
        <taxon>Eukaryota</taxon>
        <taxon>Fungi</taxon>
        <taxon>Dikarya</taxon>
        <taxon>Ascomycota</taxon>
        <taxon>Pezizomycotina</taxon>
        <taxon>Sordariomycetes</taxon>
        <taxon>Hypocreomycetidae</taxon>
        <taxon>Hypocreales</taxon>
        <taxon>Sarocladiaceae</taxon>
        <taxon>Sarocladium</taxon>
    </lineage>
</organism>
<feature type="transmembrane region" description="Helical" evidence="7">
    <location>
        <begin position="482"/>
        <end position="501"/>
    </location>
</feature>
<dbReference type="InterPro" id="IPR027256">
    <property type="entry name" value="P-typ_ATPase_IB"/>
</dbReference>
<dbReference type="InterPro" id="IPR018303">
    <property type="entry name" value="ATPase_P-typ_P_site"/>
</dbReference>
<dbReference type="PRINTS" id="PR00119">
    <property type="entry name" value="CATATPASE"/>
</dbReference>
<dbReference type="PANTHER" id="PTHR46594">
    <property type="entry name" value="P-TYPE CATION-TRANSPORTING ATPASE"/>
    <property type="match status" value="1"/>
</dbReference>
<dbReference type="FunFam" id="2.70.150.10:FF:000002">
    <property type="entry name" value="Copper-transporting ATPase 1, putative"/>
    <property type="match status" value="1"/>
</dbReference>
<evidence type="ECO:0000259" key="9">
    <source>
        <dbReference type="PROSITE" id="PS50846"/>
    </source>
</evidence>
<dbReference type="GO" id="GO:0019829">
    <property type="term" value="F:ATPase-coupled monoatomic cation transmembrane transporter activity"/>
    <property type="evidence" value="ECO:0007669"/>
    <property type="project" value="InterPro"/>
</dbReference>
<dbReference type="InterPro" id="IPR023299">
    <property type="entry name" value="ATPase_P-typ_cyto_dom_N"/>
</dbReference>
<comment type="similarity">
    <text evidence="7">Belongs to the cation transport ATPase (P-type) (TC 3.A.3) family. Type IB subfamily.</text>
</comment>
<dbReference type="Gene3D" id="3.40.50.1000">
    <property type="entry name" value="HAD superfamily/HAD-like"/>
    <property type="match status" value="1"/>
</dbReference>
<dbReference type="InterPro" id="IPR023298">
    <property type="entry name" value="ATPase_P-typ_TM_dom_sf"/>
</dbReference>
<dbReference type="InterPro" id="IPR036163">
    <property type="entry name" value="HMA_dom_sf"/>
</dbReference>
<proteinExistence type="inferred from homology"/>
<keyword evidence="5 7" id="KW-1133">Transmembrane helix</keyword>
<feature type="transmembrane region" description="Helical" evidence="7">
    <location>
        <begin position="730"/>
        <end position="752"/>
    </location>
</feature>
<dbReference type="Gene3D" id="3.30.70.100">
    <property type="match status" value="1"/>
</dbReference>
<dbReference type="PROSITE" id="PS01047">
    <property type="entry name" value="HMA_1"/>
    <property type="match status" value="1"/>
</dbReference>
<comment type="caution">
    <text evidence="10">The sequence shown here is derived from an EMBL/GenBank/DDBJ whole genome shotgun (WGS) entry which is preliminary data.</text>
</comment>
<dbReference type="GO" id="GO:0046872">
    <property type="term" value="F:metal ion binding"/>
    <property type="evidence" value="ECO:0007669"/>
    <property type="project" value="UniProtKB-KW"/>
</dbReference>
<evidence type="ECO:0000256" key="1">
    <source>
        <dbReference type="ARBA" id="ARBA00004370"/>
    </source>
</evidence>
<feature type="transmembrane region" description="Helical" evidence="7">
    <location>
        <begin position="1105"/>
        <end position="1129"/>
    </location>
</feature>
<dbReference type="GO" id="GO:0016887">
    <property type="term" value="F:ATP hydrolysis activity"/>
    <property type="evidence" value="ECO:0007669"/>
    <property type="project" value="InterPro"/>
</dbReference>
<dbReference type="NCBIfam" id="TIGR01525">
    <property type="entry name" value="ATPase-IB_hvy"/>
    <property type="match status" value="1"/>
</dbReference>
<dbReference type="InterPro" id="IPR044492">
    <property type="entry name" value="P_typ_ATPase_HD_dom"/>
</dbReference>
<feature type="domain" description="HMA" evidence="9">
    <location>
        <begin position="332"/>
        <end position="399"/>
    </location>
</feature>
<feature type="transmembrane region" description="Helical" evidence="7">
    <location>
        <begin position="1076"/>
        <end position="1099"/>
    </location>
</feature>
<feature type="transmembrane region" description="Helical" evidence="7">
    <location>
        <begin position="513"/>
        <end position="531"/>
    </location>
</feature>
<dbReference type="PROSITE" id="PS50846">
    <property type="entry name" value="HMA_2"/>
    <property type="match status" value="1"/>
</dbReference>
<dbReference type="InterPro" id="IPR056236">
    <property type="entry name" value="HMA_PCA1"/>
</dbReference>